<evidence type="ECO:0000256" key="1">
    <source>
        <dbReference type="SAM" id="MobiDB-lite"/>
    </source>
</evidence>
<dbReference type="EMBL" id="CAJNOE010000472">
    <property type="protein sequence ID" value="CAF1232691.1"/>
    <property type="molecule type" value="Genomic_DNA"/>
</dbReference>
<proteinExistence type="predicted"/>
<accession>A0A818RZR1</accession>
<sequence length="265" mass="29341">MSNHHIPHHLKRLQHDKNSNLHLSSSNHHSYDNHSRVLNDEVLRESMQNFTVSSDNNDQTNFSQPSRPGLQRARRGGGGGGVGGRFRHGHGHSSKLLPKRAINYDLAESFMDHSTNPLSCDLYKIKFKHSAKQWPKGRFINYKEKLDKLDGNIIDISCTRICPIVATRKKVQEANKNAKPIISTTTIAATTTTTTTPPLALLNPVGQEPKKKLIGPQSIVYANLFGGGKIPRISSKNQIIKPTSTMNSTSSSTAISLLDQNITDH</sequence>
<dbReference type="Proteomes" id="UP000663860">
    <property type="component" value="Unassembled WGS sequence"/>
</dbReference>
<feature type="compositionally biased region" description="Polar residues" evidence="1">
    <location>
        <begin position="51"/>
        <end position="66"/>
    </location>
</feature>
<dbReference type="EMBL" id="CAJOBB010000362">
    <property type="protein sequence ID" value="CAF3661835.1"/>
    <property type="molecule type" value="Genomic_DNA"/>
</dbReference>
<feature type="region of interest" description="Disordered" evidence="1">
    <location>
        <begin position="51"/>
        <end position="94"/>
    </location>
</feature>
<evidence type="ECO:0000313" key="4">
    <source>
        <dbReference type="Proteomes" id="UP000663868"/>
    </source>
</evidence>
<gene>
    <name evidence="2" type="ORF">IZO911_LOCUS30344</name>
    <name evidence="3" type="ORF">KXQ929_LOCUS8376</name>
</gene>
<dbReference type="AlphaFoldDB" id="A0A818RZR1"/>
<organism evidence="3 4">
    <name type="scientific">Adineta steineri</name>
    <dbReference type="NCBI Taxonomy" id="433720"/>
    <lineage>
        <taxon>Eukaryota</taxon>
        <taxon>Metazoa</taxon>
        <taxon>Spiralia</taxon>
        <taxon>Gnathifera</taxon>
        <taxon>Rotifera</taxon>
        <taxon>Eurotatoria</taxon>
        <taxon>Bdelloidea</taxon>
        <taxon>Adinetida</taxon>
        <taxon>Adinetidae</taxon>
        <taxon>Adineta</taxon>
    </lineage>
</organism>
<reference evidence="3" key="1">
    <citation type="submission" date="2021-02" db="EMBL/GenBank/DDBJ databases">
        <authorList>
            <person name="Nowell W R."/>
        </authorList>
    </citation>
    <scope>NUCLEOTIDE SEQUENCE</scope>
</reference>
<dbReference type="Proteomes" id="UP000663868">
    <property type="component" value="Unassembled WGS sequence"/>
</dbReference>
<evidence type="ECO:0000313" key="2">
    <source>
        <dbReference type="EMBL" id="CAF1232691.1"/>
    </source>
</evidence>
<comment type="caution">
    <text evidence="3">The sequence shown here is derived from an EMBL/GenBank/DDBJ whole genome shotgun (WGS) entry which is preliminary data.</text>
</comment>
<evidence type="ECO:0000313" key="3">
    <source>
        <dbReference type="EMBL" id="CAF3661835.1"/>
    </source>
</evidence>
<protein>
    <submittedName>
        <fullName evidence="3">Uncharacterized protein</fullName>
    </submittedName>
</protein>
<name>A0A818RZR1_9BILA</name>